<accession>A0A0W0YR80</accession>
<dbReference type="InterPro" id="IPR018035">
    <property type="entry name" value="Flagellar_FliH/T3SS_HrpE"/>
</dbReference>
<dbReference type="Pfam" id="PF02108">
    <property type="entry name" value="FliH"/>
    <property type="match status" value="1"/>
</dbReference>
<comment type="function">
    <text evidence="1">Needed for flagellar regrowth and assembly.</text>
</comment>
<dbReference type="PANTHER" id="PTHR34982:SF1">
    <property type="entry name" value="FLAGELLAR ASSEMBLY PROTEIN FLIH"/>
    <property type="match status" value="1"/>
</dbReference>
<keyword evidence="8" id="KW-0175">Coiled coil</keyword>
<evidence type="ECO:0000259" key="9">
    <source>
        <dbReference type="Pfam" id="PF02108"/>
    </source>
</evidence>
<evidence type="ECO:0000256" key="7">
    <source>
        <dbReference type="ARBA" id="ARBA00023225"/>
    </source>
</evidence>
<evidence type="ECO:0000313" key="10">
    <source>
        <dbReference type="EMBL" id="KTD59027.1"/>
    </source>
</evidence>
<dbReference type="GO" id="GO:0005829">
    <property type="term" value="C:cytosol"/>
    <property type="evidence" value="ECO:0007669"/>
    <property type="project" value="TreeGrafter"/>
</dbReference>
<keyword evidence="7" id="KW-1006">Bacterial flagellum protein export</keyword>
<comment type="similarity">
    <text evidence="2">Belongs to the FliH family.</text>
</comment>
<evidence type="ECO:0000313" key="11">
    <source>
        <dbReference type="Proteomes" id="UP000054600"/>
    </source>
</evidence>
<keyword evidence="10" id="KW-0969">Cilium</keyword>
<keyword evidence="10" id="KW-0282">Flagellum</keyword>
<feature type="domain" description="Flagellar assembly protein FliH/Type III secretion system HrpE" evidence="9">
    <location>
        <begin position="69"/>
        <end position="193"/>
    </location>
</feature>
<evidence type="ECO:0000256" key="6">
    <source>
        <dbReference type="ARBA" id="ARBA00022927"/>
    </source>
</evidence>
<comment type="caution">
    <text evidence="10">The sequence shown here is derived from an EMBL/GenBank/DDBJ whole genome shotgun (WGS) entry which is preliminary data.</text>
</comment>
<dbReference type="InterPro" id="IPR051472">
    <property type="entry name" value="T3SS_Stator/FliH"/>
</dbReference>
<evidence type="ECO:0000256" key="4">
    <source>
        <dbReference type="ARBA" id="ARBA00022448"/>
    </source>
</evidence>
<sequence length="216" mass="24875">MSNEFEPYLTDDKKSEFSVWQYQVAQAPAEPEISPEEELARECELIRQEAREQGYSEGLQQAQAEITDLKAELARWIEFFQHPIQLLDEQLVQEVMQTVIWLSQYCIGVELSVNPEKLYDLLNEIKGELPSLKGNKILGMNPDDAQWIKAQISEKEMPGIEQSLYADPELNRGDFYLKGEHSELDGRLNTRLLTLCAKYINKDTLITPIKPQDAKE</sequence>
<dbReference type="OrthoDB" id="5651317at2"/>
<keyword evidence="6" id="KW-0653">Protein transport</keyword>
<dbReference type="PATRIC" id="fig|1122169.6.peg.2355"/>
<dbReference type="eggNOG" id="COG1317">
    <property type="taxonomic scope" value="Bacteria"/>
</dbReference>
<evidence type="ECO:0000256" key="2">
    <source>
        <dbReference type="ARBA" id="ARBA00006602"/>
    </source>
</evidence>
<name>A0A0W0YR80_9GAMM</name>
<keyword evidence="11" id="KW-1185">Reference proteome</keyword>
<evidence type="ECO:0000256" key="5">
    <source>
        <dbReference type="ARBA" id="ARBA00022795"/>
    </source>
</evidence>
<evidence type="ECO:0000256" key="3">
    <source>
        <dbReference type="ARBA" id="ARBA00016507"/>
    </source>
</evidence>
<dbReference type="PANTHER" id="PTHR34982">
    <property type="entry name" value="YOP PROTEINS TRANSLOCATION PROTEIN L"/>
    <property type="match status" value="1"/>
</dbReference>
<reference evidence="10 11" key="1">
    <citation type="submission" date="2015-11" db="EMBL/GenBank/DDBJ databases">
        <title>Genomic analysis of 38 Legionella species identifies large and diverse effector repertoires.</title>
        <authorList>
            <person name="Burstein D."/>
            <person name="Amaro F."/>
            <person name="Zusman T."/>
            <person name="Lifshitz Z."/>
            <person name="Cohen O."/>
            <person name="Gilbert J.A."/>
            <person name="Pupko T."/>
            <person name="Shuman H.A."/>
            <person name="Segal G."/>
        </authorList>
    </citation>
    <scope>NUCLEOTIDE SEQUENCE [LARGE SCALE GENOMIC DNA]</scope>
    <source>
        <strain evidence="10 11">ATCC 49655</strain>
    </source>
</reference>
<dbReference type="EMBL" id="LNYW01000052">
    <property type="protein sequence ID" value="KTD59027.1"/>
    <property type="molecule type" value="Genomic_DNA"/>
</dbReference>
<dbReference type="AlphaFoldDB" id="A0A0W0YR80"/>
<keyword evidence="5" id="KW-1005">Bacterial flagellum biogenesis</keyword>
<dbReference type="RefSeq" id="WP_018576636.1">
    <property type="nucleotide sequence ID" value="NZ_KB892389.1"/>
</dbReference>
<proteinExistence type="inferred from homology"/>
<keyword evidence="4" id="KW-0813">Transport</keyword>
<feature type="coiled-coil region" evidence="8">
    <location>
        <begin position="52"/>
        <end position="79"/>
    </location>
</feature>
<dbReference type="STRING" id="1122169.Lsha_2059"/>
<gene>
    <name evidence="10" type="primary">fliH</name>
    <name evidence="10" type="ORF">Lsha_2059</name>
</gene>
<dbReference type="GO" id="GO:0044781">
    <property type="term" value="P:bacterial-type flagellum organization"/>
    <property type="evidence" value="ECO:0007669"/>
    <property type="project" value="UniProtKB-KW"/>
</dbReference>
<organism evidence="10 11">
    <name type="scientific">Legionella shakespearei DSM 23087</name>
    <dbReference type="NCBI Taxonomy" id="1122169"/>
    <lineage>
        <taxon>Bacteria</taxon>
        <taxon>Pseudomonadati</taxon>
        <taxon>Pseudomonadota</taxon>
        <taxon>Gammaproteobacteria</taxon>
        <taxon>Legionellales</taxon>
        <taxon>Legionellaceae</taxon>
        <taxon>Legionella</taxon>
    </lineage>
</organism>
<protein>
    <recommendedName>
        <fullName evidence="3">Flagellar assembly protein FliH</fullName>
    </recommendedName>
</protein>
<evidence type="ECO:0000256" key="8">
    <source>
        <dbReference type="SAM" id="Coils"/>
    </source>
</evidence>
<evidence type="ECO:0000256" key="1">
    <source>
        <dbReference type="ARBA" id="ARBA00003041"/>
    </source>
</evidence>
<dbReference type="GO" id="GO:0015031">
    <property type="term" value="P:protein transport"/>
    <property type="evidence" value="ECO:0007669"/>
    <property type="project" value="UniProtKB-KW"/>
</dbReference>
<keyword evidence="10" id="KW-0966">Cell projection</keyword>
<dbReference type="Proteomes" id="UP000054600">
    <property type="component" value="Unassembled WGS sequence"/>
</dbReference>